<keyword evidence="2 10" id="KW-0813">Transport</keyword>
<feature type="transmembrane region" description="Helical" evidence="11">
    <location>
        <begin position="1654"/>
        <end position="1673"/>
    </location>
</feature>
<dbReference type="PROSITE" id="PS50297">
    <property type="entry name" value="ANK_REP_REGION"/>
    <property type="match status" value="1"/>
</dbReference>
<evidence type="ECO:0000256" key="1">
    <source>
        <dbReference type="ARBA" id="ARBA00004141"/>
    </source>
</evidence>
<dbReference type="Pfam" id="PF00999">
    <property type="entry name" value="Na_H_Exchanger"/>
    <property type="match status" value="1"/>
</dbReference>
<keyword evidence="8 10" id="KW-0739">Sodium transport</keyword>
<dbReference type="STRING" id="65357.A0A024FU02"/>
<keyword evidence="10" id="KW-0050">Antiport</keyword>
<reference evidence="14 15" key="1">
    <citation type="submission" date="2012-05" db="EMBL/GenBank/DDBJ databases">
        <title>Recombination and specialization in a pathogen metapopulation.</title>
        <authorList>
            <person name="Gardiner A."/>
            <person name="Kemen E."/>
            <person name="Schultz-Larsen T."/>
            <person name="MacLean D."/>
            <person name="Van Oosterhout C."/>
            <person name="Jones J.D.G."/>
        </authorList>
    </citation>
    <scope>NUCLEOTIDE SEQUENCE [LARGE SCALE GENOMIC DNA]</scope>
    <source>
        <strain evidence="14 15">Ac Nc2</strain>
    </source>
</reference>
<feature type="repeat" description="ANK" evidence="9">
    <location>
        <begin position="191"/>
        <end position="223"/>
    </location>
</feature>
<evidence type="ECO:0000256" key="11">
    <source>
        <dbReference type="SAM" id="Phobius"/>
    </source>
</evidence>
<comment type="subcellular location">
    <subcellularLocation>
        <location evidence="1">Membrane</location>
        <topology evidence="1">Multi-pass membrane protein</topology>
    </subcellularLocation>
</comment>
<dbReference type="Pfam" id="PF00023">
    <property type="entry name" value="Ank"/>
    <property type="match status" value="1"/>
</dbReference>
<dbReference type="InterPro" id="IPR018422">
    <property type="entry name" value="Cation/H_exchanger_CPA1"/>
</dbReference>
<feature type="transmembrane region" description="Helical" evidence="11">
    <location>
        <begin position="1581"/>
        <end position="1605"/>
    </location>
</feature>
<dbReference type="GO" id="GO:0015385">
    <property type="term" value="F:sodium:proton antiporter activity"/>
    <property type="evidence" value="ECO:0007669"/>
    <property type="project" value="InterPro"/>
</dbReference>
<feature type="transmembrane region" description="Helical" evidence="11">
    <location>
        <begin position="1383"/>
        <end position="1406"/>
    </location>
</feature>
<keyword evidence="4 11" id="KW-1133">Transmembrane helix</keyword>
<accession>A0A024FU02</accession>
<dbReference type="Proteomes" id="UP000053237">
    <property type="component" value="Unassembled WGS sequence"/>
</dbReference>
<dbReference type="GO" id="GO:0015386">
    <property type="term" value="F:potassium:proton antiporter activity"/>
    <property type="evidence" value="ECO:0007669"/>
    <property type="project" value="TreeGrafter"/>
</dbReference>
<feature type="transmembrane region" description="Helical" evidence="11">
    <location>
        <begin position="1491"/>
        <end position="1516"/>
    </location>
</feature>
<keyword evidence="3 10" id="KW-0812">Transmembrane</keyword>
<gene>
    <name evidence="14" type="ORF">BN9_111120</name>
</gene>
<evidence type="ECO:0000313" key="15">
    <source>
        <dbReference type="Proteomes" id="UP000053237"/>
    </source>
</evidence>
<dbReference type="GO" id="GO:0098719">
    <property type="term" value="P:sodium ion import across plasma membrane"/>
    <property type="evidence" value="ECO:0007669"/>
    <property type="project" value="TreeGrafter"/>
</dbReference>
<comment type="similarity">
    <text evidence="10">Belongs to the monovalent cation:proton antiporter 1 (CPA1) transporter (TC 2.A.36) family.</text>
</comment>
<dbReference type="InterPro" id="IPR006153">
    <property type="entry name" value="Cation/H_exchanger_TM"/>
</dbReference>
<dbReference type="Gene3D" id="1.25.40.20">
    <property type="entry name" value="Ankyrin repeat-containing domain"/>
    <property type="match status" value="3"/>
</dbReference>
<dbReference type="PROSITE" id="PS50088">
    <property type="entry name" value="ANK_REPEAT"/>
    <property type="match status" value="2"/>
</dbReference>
<dbReference type="NCBIfam" id="TIGR00840">
    <property type="entry name" value="b_cpa1"/>
    <property type="match status" value="1"/>
</dbReference>
<keyword evidence="15" id="KW-1185">Reference proteome</keyword>
<dbReference type="Gene3D" id="6.10.140.1330">
    <property type="match status" value="1"/>
</dbReference>
<feature type="transmembrane region" description="Helical" evidence="11">
    <location>
        <begin position="1317"/>
        <end position="1340"/>
    </location>
</feature>
<dbReference type="InParanoid" id="A0A024FU02"/>
<organism evidence="14 15">
    <name type="scientific">Albugo candida</name>
    <dbReference type="NCBI Taxonomy" id="65357"/>
    <lineage>
        <taxon>Eukaryota</taxon>
        <taxon>Sar</taxon>
        <taxon>Stramenopiles</taxon>
        <taxon>Oomycota</taxon>
        <taxon>Peronosporomycetes</taxon>
        <taxon>Albuginales</taxon>
        <taxon>Albuginaceae</taxon>
        <taxon>Albugo</taxon>
    </lineage>
</organism>
<feature type="transmembrane region" description="Helical" evidence="11">
    <location>
        <begin position="1452"/>
        <end position="1471"/>
    </location>
</feature>
<keyword evidence="6 10" id="KW-0406">Ion transport</keyword>
<keyword evidence="5" id="KW-0915">Sodium</keyword>
<evidence type="ECO:0000256" key="7">
    <source>
        <dbReference type="ARBA" id="ARBA00023136"/>
    </source>
</evidence>
<evidence type="ECO:0000256" key="2">
    <source>
        <dbReference type="ARBA" id="ARBA00022448"/>
    </source>
</evidence>
<feature type="transmembrane region" description="Helical" evidence="11">
    <location>
        <begin position="1150"/>
        <end position="1171"/>
    </location>
</feature>
<keyword evidence="9" id="KW-0040">ANK repeat</keyword>
<evidence type="ECO:0000259" key="12">
    <source>
        <dbReference type="Pfam" id="PF00999"/>
    </source>
</evidence>
<feature type="transmembrane region" description="Helical" evidence="11">
    <location>
        <begin position="791"/>
        <end position="813"/>
    </location>
</feature>
<dbReference type="InterPro" id="IPR036770">
    <property type="entry name" value="Ankyrin_rpt-contain_sf"/>
</dbReference>
<dbReference type="EMBL" id="CAIX01000332">
    <property type="protein sequence ID" value="CCI10628.1"/>
    <property type="molecule type" value="Genomic_DNA"/>
</dbReference>
<dbReference type="SMART" id="SM00248">
    <property type="entry name" value="ANK"/>
    <property type="match status" value="6"/>
</dbReference>
<name>A0A024FU02_9STRA</name>
<feature type="transmembrane region" description="Helical" evidence="11">
    <location>
        <begin position="1421"/>
        <end position="1440"/>
    </location>
</feature>
<dbReference type="InterPro" id="IPR004709">
    <property type="entry name" value="NaH_exchanger"/>
</dbReference>
<feature type="domain" description="Cation/H+ exchanger transmembrane" evidence="12">
    <location>
        <begin position="1321"/>
        <end position="1712"/>
    </location>
</feature>
<evidence type="ECO:0000256" key="10">
    <source>
        <dbReference type="RuleBase" id="RU003722"/>
    </source>
</evidence>
<dbReference type="PANTHER" id="PTHR10110">
    <property type="entry name" value="SODIUM/HYDROGEN EXCHANGER"/>
    <property type="match status" value="1"/>
</dbReference>
<feature type="transmembrane region" description="Helical" evidence="11">
    <location>
        <begin position="897"/>
        <end position="921"/>
    </location>
</feature>
<dbReference type="PANTHER" id="PTHR10110:SF187">
    <property type="entry name" value="SODIUM_HYDROGEN EXCHANGER"/>
    <property type="match status" value="1"/>
</dbReference>
<evidence type="ECO:0000256" key="5">
    <source>
        <dbReference type="ARBA" id="ARBA00023053"/>
    </source>
</evidence>
<evidence type="ECO:0000256" key="8">
    <source>
        <dbReference type="ARBA" id="ARBA00023201"/>
    </source>
</evidence>
<evidence type="ECO:0000313" key="14">
    <source>
        <dbReference type="EMBL" id="CCI10628.1"/>
    </source>
</evidence>
<evidence type="ECO:0000256" key="9">
    <source>
        <dbReference type="PROSITE-ProRule" id="PRU00023"/>
    </source>
</evidence>
<evidence type="ECO:0000256" key="3">
    <source>
        <dbReference type="ARBA" id="ARBA00022692"/>
    </source>
</evidence>
<feature type="repeat" description="ANK" evidence="9">
    <location>
        <begin position="48"/>
        <end position="80"/>
    </location>
</feature>
<feature type="transmembrane region" description="Helical" evidence="11">
    <location>
        <begin position="985"/>
        <end position="1002"/>
    </location>
</feature>
<evidence type="ECO:0000256" key="4">
    <source>
        <dbReference type="ARBA" id="ARBA00022989"/>
    </source>
</evidence>
<proteinExistence type="inferred from homology"/>
<feature type="transmembrane region" description="Helical" evidence="11">
    <location>
        <begin position="1196"/>
        <end position="1219"/>
    </location>
</feature>
<feature type="transmembrane region" description="Helical" evidence="11">
    <location>
        <begin position="1617"/>
        <end position="1642"/>
    </location>
</feature>
<sequence>MDLFEACENGNEERVLEIILYGSTFDRIDPSQSLRPPSSDILITKGIAGRSPLHAACIGGQMNIVRLLLGESCDVFFPSYSMEQTVAFLSPFAFIMYPHNSYNVKQLFQVRLTLHDNVLVPLATIQLPECYCIPPDTLLDVKSLDMFGNTPLQCISCFGCGCTNQHVDDGIEITKQLLYYGDQPNVPKYTNRWTPLHWSAFNGNHEQTSILLDMNAHVGSSRKPKALGKSQRSIPLLRDVDGMYPVDVAGRRAISYEKKWSCLRGKVQQQKNSADKFQLSEIEAWRSRLDPVRVIDVLANEFIENGAQWIQYAKEMGARLPHEIIRRNHHYRRHLEPVLRNGFTCIDILRYGQHLLYWTACFGMTRSVSALLQMQFKIRKRNWVKYKSANLANQIFESDIESIITVCISPLHTCSCEENKSQSVIHTAAERGEVEILRLLLDRVLANNRQTTRKRKTNAIAPHGKLDFRGANAHDQNTKRHILHALSYLKKGWLNQNRDSPLFVATMARQFDTVQLLTNTLSAVSLSWELEHCNSDGLCLIQIAKDPIRSLFDHSFPSLLMDPKVEVEHKSAERSQTFYKKANVEFILIFSFETNFKSSLMETLRESSIQSPSLLMIPLKSHAIAHFSLSTSSPSIKQYVAVGATEGVLQQHAETLQLNVKHRNSKKKSTYQRAQEAKFQPFPSLQRQQIVFDIMKIDVHVEKHLRNRNIHKLFPLHNVFGIESIFRQWVFSDASHSQRHNASLFYRMMVHSGAIYQPFSGTTARQMLLEDRSFSYDFLWPLANYFGEKHAFYYAFVVFYTVWLLFIAIPGILCQFLRTVFHIQWLEPLFAISVSVWATLVIEFWKRKRSELCIHFGSCHQNRKEQVADYYGDFEVADISLGTVDITFPRRIQLFRIYCGLPALLFMAVLVVIIFLITQSGAFDKALHSWLAVIPFTGTPYIVPLCNAVCMMILDAIYTKVAIALTRWENHQTVWQRESVLATKLFWFKFLNAFLSLFWIAFVRRNATDLRNQLVIIMGIRQLWYVWERMLWPILLVRLKWRRAGFHIPLYSFLVTKWYLVDRRPKFEDNEAVPVTVYLQEAMRQPDLLLDKQMEIILQFGYVTMFVSVLPLGPLLALGINVITLRLDILSCVQAKKRPFFESECEIRTLMSILEFMSFAAVAVNCAVLFYTCHVDFDACVQLFLKGFYKMNDNVWVLRLWILLIVEHIVLGIKALLALTINDSARWVRHDQTIQIADLEASEEQDAESEYLINIQPPYLEEMSLNDLKLASASNTTEIPVEDFVNSKWASAELLVCALIQLALVTIAYRIDRQKTAPIFSTSSWAIALGILCGCILSFVSESRALSAGLSPEVLFYGLLPPIILEAGFNTQGRGFFMNFASILLLTVIGTLIATFVTGFLLYWAGQYHIMTETSLTAAEAYLFGALISAIDPVATLVVFKKSHAPSLLFNLVFGESVLNDAVAIVLFSIFQDFVAQGNTEVTIATKIKLIMRLITIFVGSVALAAVISYGSAYLLKHSDVALRHHPTYEICIVLLSCYACYLAADVCKWSGLLAVFFSGVFIRHYHMYNISEASSFAFKHLLSTMAFLSENFIYFYLGVSLIAYHDLFVWDWKFVVASITACVASRAFNTFPLCTIANVCWRREKGRRIPFRYMLVIWFSGSRGAIAFALSLNAHGRKGHEDHIAVIQSTTLATVLFTTVIFGAATGPLLKVLGLGQAEETPAQGRSLAESGTSESCELDPIWQQPLDDRIAPQVNEASEGEKALLRGRSVRNLWVDLDEAYLKPVFGGKLRKQYQKEETQQPFRLDDPVHVHSNKTTYMAI</sequence>
<dbReference type="GO" id="GO:0051453">
    <property type="term" value="P:regulation of intracellular pH"/>
    <property type="evidence" value="ECO:0007669"/>
    <property type="project" value="TreeGrafter"/>
</dbReference>
<feature type="transmembrane region" description="Helical" evidence="11">
    <location>
        <begin position="941"/>
        <end position="965"/>
    </location>
</feature>
<evidence type="ECO:0000259" key="13">
    <source>
        <dbReference type="Pfam" id="PF04547"/>
    </source>
</evidence>
<feature type="transmembrane region" description="Helical" evidence="11">
    <location>
        <begin position="1096"/>
        <end position="1129"/>
    </location>
</feature>
<feature type="transmembrane region" description="Helical" evidence="11">
    <location>
        <begin position="1685"/>
        <end position="1706"/>
    </location>
</feature>
<feature type="domain" description="Anoctamin transmembrane" evidence="13">
    <location>
        <begin position="783"/>
        <end position="1231"/>
    </location>
</feature>
<dbReference type="GO" id="GO:0005886">
    <property type="term" value="C:plasma membrane"/>
    <property type="evidence" value="ECO:0007669"/>
    <property type="project" value="TreeGrafter"/>
</dbReference>
<dbReference type="SUPFAM" id="SSF48403">
    <property type="entry name" value="Ankyrin repeat"/>
    <property type="match status" value="1"/>
</dbReference>
<dbReference type="InterPro" id="IPR002110">
    <property type="entry name" value="Ankyrin_rpt"/>
</dbReference>
<evidence type="ECO:0000256" key="6">
    <source>
        <dbReference type="ARBA" id="ARBA00023065"/>
    </source>
</evidence>
<keyword evidence="7 11" id="KW-0472">Membrane</keyword>
<dbReference type="PRINTS" id="PR01084">
    <property type="entry name" value="NAHEXCHNGR"/>
</dbReference>
<feature type="transmembrane region" description="Helical" evidence="11">
    <location>
        <begin position="1551"/>
        <end position="1569"/>
    </location>
</feature>
<dbReference type="InterPro" id="IPR049452">
    <property type="entry name" value="Anoctamin_TM"/>
</dbReference>
<dbReference type="OrthoDB" id="296386at2759"/>
<comment type="caution">
    <text evidence="14">The sequence shown here is derived from an EMBL/GenBank/DDBJ whole genome shotgun (WGS) entry which is preliminary data.</text>
</comment>
<protein>
    <recommendedName>
        <fullName evidence="10">Sodium/hydrogen exchanger</fullName>
    </recommendedName>
</protein>
<dbReference type="Pfam" id="PF04547">
    <property type="entry name" value="Anoctamin"/>
    <property type="match status" value="1"/>
</dbReference>